<feature type="compositionally biased region" description="Low complexity" evidence="1">
    <location>
        <begin position="138"/>
        <end position="153"/>
    </location>
</feature>
<evidence type="ECO:0008006" key="6">
    <source>
        <dbReference type="Google" id="ProtNLM"/>
    </source>
</evidence>
<evidence type="ECO:0000256" key="1">
    <source>
        <dbReference type="SAM" id="MobiDB-lite"/>
    </source>
</evidence>
<protein>
    <recommendedName>
        <fullName evidence="6">Extracellular membrane protein CFEM domain-containing protein</fullName>
    </recommendedName>
</protein>
<proteinExistence type="predicted"/>
<feature type="signal peptide" evidence="3">
    <location>
        <begin position="1"/>
        <end position="23"/>
    </location>
</feature>
<gene>
    <name evidence="4" type="ORF">QBC36DRAFT_292605</name>
</gene>
<sequence>MFNHNRIPLVFLTILSLSLLSTAQDSTSSTSSSSPFLSLSDLQLITSSAIPISCILAYNSPILNCQISDFQRGSPCTIACRQGIRRKEATLGEICSDIDVPVRTLLGLALQGALEKVLCPALGQGTVVTSSVGATSTSTRVRETTTTTTTARGVGDGGTEVLTFSTVRPPTSFSSAETTTSARGEEMTTTSAVEEVVPTFVQSAGPSGTTSSEEAPVETGGNNEETVVPVAGGGGGSPFDTILAVNAGESMMERRSNLGLAMGVVIGIGMMFWR</sequence>
<evidence type="ECO:0000256" key="3">
    <source>
        <dbReference type="SAM" id="SignalP"/>
    </source>
</evidence>
<feature type="transmembrane region" description="Helical" evidence="2">
    <location>
        <begin position="256"/>
        <end position="273"/>
    </location>
</feature>
<reference evidence="4" key="1">
    <citation type="journal article" date="2023" name="Mol. Phylogenet. Evol.">
        <title>Genome-scale phylogeny and comparative genomics of the fungal order Sordariales.</title>
        <authorList>
            <person name="Hensen N."/>
            <person name="Bonometti L."/>
            <person name="Westerberg I."/>
            <person name="Brannstrom I.O."/>
            <person name="Guillou S."/>
            <person name="Cros-Aarteil S."/>
            <person name="Calhoun S."/>
            <person name="Haridas S."/>
            <person name="Kuo A."/>
            <person name="Mondo S."/>
            <person name="Pangilinan J."/>
            <person name="Riley R."/>
            <person name="LaButti K."/>
            <person name="Andreopoulos B."/>
            <person name="Lipzen A."/>
            <person name="Chen C."/>
            <person name="Yan M."/>
            <person name="Daum C."/>
            <person name="Ng V."/>
            <person name="Clum A."/>
            <person name="Steindorff A."/>
            <person name="Ohm R.A."/>
            <person name="Martin F."/>
            <person name="Silar P."/>
            <person name="Natvig D.O."/>
            <person name="Lalanne C."/>
            <person name="Gautier V."/>
            <person name="Ament-Velasquez S.L."/>
            <person name="Kruys A."/>
            <person name="Hutchinson M.I."/>
            <person name="Powell A.J."/>
            <person name="Barry K."/>
            <person name="Miller A.N."/>
            <person name="Grigoriev I.V."/>
            <person name="Debuchy R."/>
            <person name="Gladieux P."/>
            <person name="Hiltunen Thoren M."/>
            <person name="Johannesson H."/>
        </authorList>
    </citation>
    <scope>NUCLEOTIDE SEQUENCE</scope>
    <source>
        <strain evidence="4">CBS 892.96</strain>
    </source>
</reference>
<dbReference type="EMBL" id="MU866291">
    <property type="protein sequence ID" value="KAK4174268.1"/>
    <property type="molecule type" value="Genomic_DNA"/>
</dbReference>
<keyword evidence="2" id="KW-1133">Transmembrane helix</keyword>
<feature type="compositionally biased region" description="Polar residues" evidence="1">
    <location>
        <begin position="200"/>
        <end position="213"/>
    </location>
</feature>
<comment type="caution">
    <text evidence="4">The sequence shown here is derived from an EMBL/GenBank/DDBJ whole genome shotgun (WGS) entry which is preliminary data.</text>
</comment>
<feature type="chain" id="PRO_5042838879" description="Extracellular membrane protein CFEM domain-containing protein" evidence="3">
    <location>
        <begin position="24"/>
        <end position="274"/>
    </location>
</feature>
<organism evidence="4 5">
    <name type="scientific">Triangularia setosa</name>
    <dbReference type="NCBI Taxonomy" id="2587417"/>
    <lineage>
        <taxon>Eukaryota</taxon>
        <taxon>Fungi</taxon>
        <taxon>Dikarya</taxon>
        <taxon>Ascomycota</taxon>
        <taxon>Pezizomycotina</taxon>
        <taxon>Sordariomycetes</taxon>
        <taxon>Sordariomycetidae</taxon>
        <taxon>Sordariales</taxon>
        <taxon>Podosporaceae</taxon>
        <taxon>Triangularia</taxon>
    </lineage>
</organism>
<keyword evidence="5" id="KW-1185">Reference proteome</keyword>
<keyword evidence="2" id="KW-0472">Membrane</keyword>
<keyword evidence="3" id="KW-0732">Signal</keyword>
<name>A0AAN6W3I9_9PEZI</name>
<evidence type="ECO:0000256" key="2">
    <source>
        <dbReference type="SAM" id="Phobius"/>
    </source>
</evidence>
<feature type="region of interest" description="Disordered" evidence="1">
    <location>
        <begin position="138"/>
        <end position="222"/>
    </location>
</feature>
<evidence type="ECO:0000313" key="5">
    <source>
        <dbReference type="Proteomes" id="UP001302321"/>
    </source>
</evidence>
<dbReference type="AlphaFoldDB" id="A0AAN6W3I9"/>
<accession>A0AAN6W3I9</accession>
<keyword evidence="2" id="KW-0812">Transmembrane</keyword>
<evidence type="ECO:0000313" key="4">
    <source>
        <dbReference type="EMBL" id="KAK4174268.1"/>
    </source>
</evidence>
<reference evidence="4" key="2">
    <citation type="submission" date="2023-05" db="EMBL/GenBank/DDBJ databases">
        <authorList>
            <consortium name="Lawrence Berkeley National Laboratory"/>
            <person name="Steindorff A."/>
            <person name="Hensen N."/>
            <person name="Bonometti L."/>
            <person name="Westerberg I."/>
            <person name="Brannstrom I.O."/>
            <person name="Guillou S."/>
            <person name="Cros-Aarteil S."/>
            <person name="Calhoun S."/>
            <person name="Haridas S."/>
            <person name="Kuo A."/>
            <person name="Mondo S."/>
            <person name="Pangilinan J."/>
            <person name="Riley R."/>
            <person name="Labutti K."/>
            <person name="Andreopoulos B."/>
            <person name="Lipzen A."/>
            <person name="Chen C."/>
            <person name="Yanf M."/>
            <person name="Daum C."/>
            <person name="Ng V."/>
            <person name="Clum A."/>
            <person name="Ohm R."/>
            <person name="Martin F."/>
            <person name="Silar P."/>
            <person name="Natvig D."/>
            <person name="Lalanne C."/>
            <person name="Gautier V."/>
            <person name="Ament-Velasquez S.L."/>
            <person name="Kruys A."/>
            <person name="Hutchinson M.I."/>
            <person name="Powell A.J."/>
            <person name="Barry K."/>
            <person name="Miller A.N."/>
            <person name="Grigoriev I.V."/>
            <person name="Debuchy R."/>
            <person name="Gladieux P."/>
            <person name="Thoren M.H."/>
            <person name="Johannesson H."/>
        </authorList>
    </citation>
    <scope>NUCLEOTIDE SEQUENCE</scope>
    <source>
        <strain evidence="4">CBS 892.96</strain>
    </source>
</reference>
<dbReference type="Proteomes" id="UP001302321">
    <property type="component" value="Unassembled WGS sequence"/>
</dbReference>
<feature type="compositionally biased region" description="Low complexity" evidence="1">
    <location>
        <begin position="171"/>
        <end position="182"/>
    </location>
</feature>